<dbReference type="Pfam" id="PF04937">
    <property type="entry name" value="DUF659"/>
    <property type="match status" value="1"/>
</dbReference>
<evidence type="ECO:0000313" key="2">
    <source>
        <dbReference type="EMBL" id="RDX93064.1"/>
    </source>
</evidence>
<dbReference type="EMBL" id="QJKJ01004706">
    <property type="protein sequence ID" value="RDX93064.1"/>
    <property type="molecule type" value="Genomic_DNA"/>
</dbReference>
<dbReference type="AlphaFoldDB" id="A0A371GRA2"/>
<dbReference type="InterPro" id="IPR012337">
    <property type="entry name" value="RNaseH-like_sf"/>
</dbReference>
<dbReference type="OrthoDB" id="2442898at2759"/>
<feature type="non-terminal residue" evidence="2">
    <location>
        <position position="1"/>
    </location>
</feature>
<dbReference type="STRING" id="157652.A0A371GRA2"/>
<proteinExistence type="predicted"/>
<keyword evidence="3" id="KW-1185">Reference proteome</keyword>
<feature type="domain" description="DUF659" evidence="1">
    <location>
        <begin position="2"/>
        <end position="74"/>
    </location>
</feature>
<dbReference type="PANTHER" id="PTHR32166">
    <property type="entry name" value="OSJNBA0013A04.12 PROTEIN"/>
    <property type="match status" value="1"/>
</dbReference>
<dbReference type="Proteomes" id="UP000257109">
    <property type="component" value="Unassembled WGS sequence"/>
</dbReference>
<accession>A0A371GRA2</accession>
<dbReference type="PANTHER" id="PTHR32166:SF122">
    <property type="entry name" value="OS09G0499600 PROTEIN"/>
    <property type="match status" value="1"/>
</dbReference>
<name>A0A371GRA2_MUCPR</name>
<gene>
    <name evidence="2" type="ORF">CR513_24707</name>
</gene>
<evidence type="ECO:0000259" key="1">
    <source>
        <dbReference type="Pfam" id="PF04937"/>
    </source>
</evidence>
<reference evidence="2" key="1">
    <citation type="submission" date="2018-05" db="EMBL/GenBank/DDBJ databases">
        <title>Draft genome of Mucuna pruriens seed.</title>
        <authorList>
            <person name="Nnadi N.E."/>
            <person name="Vos R."/>
            <person name="Hasami M.H."/>
            <person name="Devisetty U.K."/>
            <person name="Aguiy J.C."/>
        </authorList>
    </citation>
    <scope>NUCLEOTIDE SEQUENCE [LARGE SCALE GENOMIC DNA]</scope>
    <source>
        <strain evidence="2">JCA_2017</strain>
    </source>
</reference>
<dbReference type="InterPro" id="IPR007021">
    <property type="entry name" value="DUF659"/>
</dbReference>
<sequence>MTNKRTETILNFMVNSPKGTFFLRSIDASHVTKTIDKNFTMMNEIVVEVGEENVVQIVTDNATNYKETIVKAKRINTYIYARSGFNSLLHHFTKGCYLIRPAITHFATSYLCLGCLNDNKRALVSMEDMLHLADSDNKPTMGYIYEEIDRAKEKIQEAFNITYPCGKLLMRDGTINCIGLCLLQAIISIPFDYEVKKGLYDCLRRMVRTKKRNQLKPKTINDLGYVTTNSILGMKKVERRVRELNIEDSFVDDWIVEKDNKNSGVGVASHDPNKDVIHIEQ</sequence>
<organism evidence="2 3">
    <name type="scientific">Mucuna pruriens</name>
    <name type="common">Velvet bean</name>
    <name type="synonym">Dolichos pruriens</name>
    <dbReference type="NCBI Taxonomy" id="157652"/>
    <lineage>
        <taxon>Eukaryota</taxon>
        <taxon>Viridiplantae</taxon>
        <taxon>Streptophyta</taxon>
        <taxon>Embryophyta</taxon>
        <taxon>Tracheophyta</taxon>
        <taxon>Spermatophyta</taxon>
        <taxon>Magnoliopsida</taxon>
        <taxon>eudicotyledons</taxon>
        <taxon>Gunneridae</taxon>
        <taxon>Pentapetalae</taxon>
        <taxon>rosids</taxon>
        <taxon>fabids</taxon>
        <taxon>Fabales</taxon>
        <taxon>Fabaceae</taxon>
        <taxon>Papilionoideae</taxon>
        <taxon>50 kb inversion clade</taxon>
        <taxon>NPAAA clade</taxon>
        <taxon>indigoferoid/millettioid clade</taxon>
        <taxon>Phaseoleae</taxon>
        <taxon>Mucuna</taxon>
    </lineage>
</organism>
<dbReference type="SUPFAM" id="SSF53098">
    <property type="entry name" value="Ribonuclease H-like"/>
    <property type="match status" value="1"/>
</dbReference>
<protein>
    <recommendedName>
        <fullName evidence="1">DUF659 domain-containing protein</fullName>
    </recommendedName>
</protein>
<comment type="caution">
    <text evidence="2">The sequence shown here is derived from an EMBL/GenBank/DDBJ whole genome shotgun (WGS) entry which is preliminary data.</text>
</comment>
<feature type="non-terminal residue" evidence="2">
    <location>
        <position position="281"/>
    </location>
</feature>
<evidence type="ECO:0000313" key="3">
    <source>
        <dbReference type="Proteomes" id="UP000257109"/>
    </source>
</evidence>